<dbReference type="Pfam" id="PF08240">
    <property type="entry name" value="ADH_N"/>
    <property type="match status" value="1"/>
</dbReference>
<dbReference type="EMBL" id="UINC01153442">
    <property type="protein sequence ID" value="SVD48168.1"/>
    <property type="molecule type" value="Genomic_DNA"/>
</dbReference>
<evidence type="ECO:0000256" key="1">
    <source>
        <dbReference type="ARBA" id="ARBA00022857"/>
    </source>
</evidence>
<accession>A0A382VQL4</accession>
<reference evidence="3" key="1">
    <citation type="submission" date="2018-05" db="EMBL/GenBank/DDBJ databases">
        <authorList>
            <person name="Lanie J.A."/>
            <person name="Ng W.-L."/>
            <person name="Kazmierczak K.M."/>
            <person name="Andrzejewski T.M."/>
            <person name="Davidsen T.M."/>
            <person name="Wayne K.J."/>
            <person name="Tettelin H."/>
            <person name="Glass J.I."/>
            <person name="Rusch D."/>
            <person name="Podicherti R."/>
            <person name="Tsui H.-C.T."/>
            <person name="Winkler M.E."/>
        </authorList>
    </citation>
    <scope>NUCLEOTIDE SEQUENCE</scope>
</reference>
<gene>
    <name evidence="3" type="ORF">METZ01_LOCUS401022</name>
</gene>
<organism evidence="3">
    <name type="scientific">marine metagenome</name>
    <dbReference type="NCBI Taxonomy" id="408172"/>
    <lineage>
        <taxon>unclassified sequences</taxon>
        <taxon>metagenomes</taxon>
        <taxon>ecological metagenomes</taxon>
    </lineage>
</organism>
<feature type="domain" description="Alcohol dehydrogenase-like N-terminal" evidence="2">
    <location>
        <begin position="26"/>
        <end position="135"/>
    </location>
</feature>
<dbReference type="Gene3D" id="3.90.180.10">
    <property type="entry name" value="Medium-chain alcohol dehydrogenases, catalytic domain"/>
    <property type="match status" value="1"/>
</dbReference>
<dbReference type="PANTHER" id="PTHR44154:SF1">
    <property type="entry name" value="QUINONE OXIDOREDUCTASE"/>
    <property type="match status" value="1"/>
</dbReference>
<proteinExistence type="predicted"/>
<evidence type="ECO:0000313" key="3">
    <source>
        <dbReference type="EMBL" id="SVD48168.1"/>
    </source>
</evidence>
<protein>
    <recommendedName>
        <fullName evidence="2">Alcohol dehydrogenase-like N-terminal domain-containing protein</fullName>
    </recommendedName>
</protein>
<dbReference type="InterPro" id="IPR013154">
    <property type="entry name" value="ADH-like_N"/>
</dbReference>
<evidence type="ECO:0000259" key="2">
    <source>
        <dbReference type="Pfam" id="PF08240"/>
    </source>
</evidence>
<feature type="non-terminal residue" evidence="3">
    <location>
        <position position="149"/>
    </location>
</feature>
<sequence>MRAAFFEEHGGPEVLKICERPDPEPGPDDALVEVSACGLNHLDIWVRLGGKRNFPLPIIPGSDPAGVVLEAPAGSGLEPGDEVVIYPCEGHGDEEAVARGDDQLCPDFRIYGAARDGGMAEKIAVPAANCFAKPKTLSMHEAAAVSINY</sequence>
<name>A0A382VQL4_9ZZZZ</name>
<dbReference type="AlphaFoldDB" id="A0A382VQL4"/>
<dbReference type="InterPro" id="IPR011032">
    <property type="entry name" value="GroES-like_sf"/>
</dbReference>
<keyword evidence="1" id="KW-0521">NADP</keyword>
<dbReference type="InterPro" id="IPR051603">
    <property type="entry name" value="Zinc-ADH_QOR/CCCR"/>
</dbReference>
<dbReference type="PANTHER" id="PTHR44154">
    <property type="entry name" value="QUINONE OXIDOREDUCTASE"/>
    <property type="match status" value="1"/>
</dbReference>
<dbReference type="SUPFAM" id="SSF50129">
    <property type="entry name" value="GroES-like"/>
    <property type="match status" value="1"/>
</dbReference>